<evidence type="ECO:0000313" key="4">
    <source>
        <dbReference type="EMBL" id="AOZ08961.1"/>
    </source>
</evidence>
<protein>
    <submittedName>
        <fullName evidence="4">Poly-beta-1,6 N-acetyl-D-glucosamine export porin PgaA</fullName>
    </submittedName>
</protein>
<dbReference type="NCBIfam" id="TIGR03939">
    <property type="entry name" value="PGA_TPR_OMP"/>
    <property type="match status" value="1"/>
</dbReference>
<feature type="signal peptide" evidence="2">
    <location>
        <begin position="1"/>
        <end position="34"/>
    </location>
</feature>
<reference evidence="4 5" key="1">
    <citation type="submission" date="2016-10" db="EMBL/GenBank/DDBJ databases">
        <title>Complete genome sequences of three Cupriavidus strains isolated from various Malaysian environments.</title>
        <authorList>
            <person name="Abdullah A.A.-A."/>
            <person name="Shafie N.A.H."/>
            <person name="Lau N.S."/>
        </authorList>
    </citation>
    <scope>NUCLEOTIDE SEQUENCE [LARGE SCALE GENOMIC DNA]</scope>
    <source>
        <strain evidence="4 5">USMAA1020</strain>
    </source>
</reference>
<sequence>MKSSQPNRRRLRSTLKTTAVLLALFARDHGGAQAAGAERAAPAARPSQAAPASPPESPQALRQRLFALAEDGSPQLALEQATARPEVFSRADLLQLEHLVVAQEIRWARQQAGASNAPDRLAAADHALAGADALLERIPPDESYQALRRTAQADRLTALAVRGRMAEASALYEQIAPPAGEPLPAAAYVAAGDAYAYQDKPDLAAHAYELALQSPREPIAETTEPYALTRVSVQESLFFAYLDQGRYETAHALVTSMLRTTPAQDALSVDIDKTNPDYGTVMKLQAQYLLYTNHVDEGVRALDALRRDAPFDPTLLTARADGALVQERPHGAQELYLQVHNDHPEDIASLAGIGETSLQRYQFEQARTVATTFGAGFPDNNAVRLFERDYRIYERPQLIIEAGGERGNAALADQAWAIDTHLYSSPLALYWRVFAHQFSGRADTGNGNSVSRVRNGAGVDYRRDGWEASAEVHQSTGGEGRTGGTSTLAYQPDDHWRFSLGFDSDANDLPWKAYQAGVTGRTGTASARYSQDDRRYFNLSYALSRYSDTNLNQQWLGTVYQRLLNTPRHQVSLWLDVGTDSNTLAGTAYFNPRRDYIAQVRSMYQWTPWRYADRSFSQRVYVSAGGYHQDGFGDSMLWEARLEHYWQLGRKASLTYGIGIGSRRYDAACETSKLIYLTLNVPL</sequence>
<dbReference type="Proteomes" id="UP000177515">
    <property type="component" value="Chromosome 2"/>
</dbReference>
<dbReference type="InterPro" id="IPR049003">
    <property type="entry name" value="PgaA_barrel"/>
</dbReference>
<dbReference type="EMBL" id="CP017755">
    <property type="protein sequence ID" value="AOZ08961.1"/>
    <property type="molecule type" value="Genomic_DNA"/>
</dbReference>
<dbReference type="InterPro" id="IPR011990">
    <property type="entry name" value="TPR-like_helical_dom_sf"/>
</dbReference>
<dbReference type="InterPro" id="IPR023870">
    <property type="entry name" value="PGA_export_porin_PgaA"/>
</dbReference>
<evidence type="ECO:0000259" key="3">
    <source>
        <dbReference type="Pfam" id="PF21197"/>
    </source>
</evidence>
<evidence type="ECO:0000256" key="2">
    <source>
        <dbReference type="SAM" id="SignalP"/>
    </source>
</evidence>
<proteinExistence type="predicted"/>
<dbReference type="Pfam" id="PF21197">
    <property type="entry name" value="PgaA_barrel"/>
    <property type="match status" value="1"/>
</dbReference>
<feature type="chain" id="PRO_5047121816" evidence="2">
    <location>
        <begin position="35"/>
        <end position="683"/>
    </location>
</feature>
<evidence type="ECO:0000256" key="1">
    <source>
        <dbReference type="SAM" id="MobiDB-lite"/>
    </source>
</evidence>
<accession>A0ABN4TW72</accession>
<evidence type="ECO:0000313" key="5">
    <source>
        <dbReference type="Proteomes" id="UP000177515"/>
    </source>
</evidence>
<feature type="region of interest" description="Disordered" evidence="1">
    <location>
        <begin position="32"/>
        <end position="59"/>
    </location>
</feature>
<keyword evidence="5" id="KW-1185">Reference proteome</keyword>
<feature type="domain" description="PgaA membrane beta barrel" evidence="3">
    <location>
        <begin position="413"/>
        <end position="680"/>
    </location>
</feature>
<keyword evidence="2" id="KW-0732">Signal</keyword>
<organism evidence="4 5">
    <name type="scientific">Cupriavidus malaysiensis</name>
    <dbReference type="NCBI Taxonomy" id="367825"/>
    <lineage>
        <taxon>Bacteria</taxon>
        <taxon>Pseudomonadati</taxon>
        <taxon>Pseudomonadota</taxon>
        <taxon>Betaproteobacteria</taxon>
        <taxon>Burkholderiales</taxon>
        <taxon>Burkholderiaceae</taxon>
        <taxon>Cupriavidus</taxon>
    </lineage>
</organism>
<gene>
    <name evidence="4" type="ORF">BKK80_24145</name>
</gene>
<name>A0ABN4TW72_9BURK</name>
<dbReference type="SUPFAM" id="SSF48452">
    <property type="entry name" value="TPR-like"/>
    <property type="match status" value="2"/>
</dbReference>
<feature type="compositionally biased region" description="Low complexity" evidence="1">
    <location>
        <begin position="32"/>
        <end position="51"/>
    </location>
</feature>
<dbReference type="Gene3D" id="1.25.40.10">
    <property type="entry name" value="Tetratricopeptide repeat domain"/>
    <property type="match status" value="1"/>
</dbReference>